<evidence type="ECO:0000313" key="1">
    <source>
        <dbReference type="EMBL" id="MDN5063904.1"/>
    </source>
</evidence>
<dbReference type="RefSeq" id="WP_301344536.1">
    <property type="nucleotide sequence ID" value="NZ_JAPZDB010000002.1"/>
</dbReference>
<evidence type="ECO:0000313" key="2">
    <source>
        <dbReference type="Proteomes" id="UP001171529"/>
    </source>
</evidence>
<accession>A0AAW7PR84</accession>
<protein>
    <submittedName>
        <fullName evidence="1">Uncharacterized protein</fullName>
    </submittedName>
</protein>
<reference evidence="1" key="1">
    <citation type="submission" date="2022-12" db="EMBL/GenBank/DDBJ databases">
        <authorList>
            <person name="Uljanovas D."/>
        </authorList>
    </citation>
    <scope>NUCLEOTIDE SEQUENCE</scope>
    <source>
        <strain evidence="1">RCM39</strain>
    </source>
</reference>
<sequence>MNFYELCKKTSNSLLADRPEGQYIKRDIDIKSKEQIGYIYEIIGSDSPENKLVLSLPNKKHQRYIDIEKCPDYDFSNNLVLEMLSRNKIFKKFSRPYLRYNGLTNKNELTKVEKSIEKKYCKLKKAYGQYLGLNMDHYNIIQFNFRGIYTNNFLVNEYNVDSFPRLCDIKDGLERAIKYYYEKGSICKFSLEKNGILLDDVLKYYSDYRFLTQNEILEISEEIPISDLDDNFIFTLSESDLINNIEKIKIGSIYNDLEFIGSKIVNINLNMNLPLEELIAYITKIKEEYSKSKNPLEILKKKIENINNPKSLKLINKNKEKRKKVYADAFYIYDAFKCISYKFYKIKKDIQNKYKEDRKKIQEDKNIGNDLKKDKIQELTSYYKIELKNYSQEAIYNIIHDVLEIEINKIKKLHKLLKEYIEDLKYKNIIFNK</sequence>
<dbReference type="Proteomes" id="UP001171529">
    <property type="component" value="Unassembled WGS sequence"/>
</dbReference>
<proteinExistence type="predicted"/>
<organism evidence="1 2">
    <name type="scientific">Aliarcobacter butzleri</name>
    <dbReference type="NCBI Taxonomy" id="28197"/>
    <lineage>
        <taxon>Bacteria</taxon>
        <taxon>Pseudomonadati</taxon>
        <taxon>Campylobacterota</taxon>
        <taxon>Epsilonproteobacteria</taxon>
        <taxon>Campylobacterales</taxon>
        <taxon>Arcobacteraceae</taxon>
        <taxon>Aliarcobacter</taxon>
    </lineage>
</organism>
<dbReference type="AlphaFoldDB" id="A0AAW7PR84"/>
<reference evidence="1" key="2">
    <citation type="journal article" date="2023" name="Microorganisms">
        <title>Genomic Characterization of Arcobacter butzleri Strains Isolated from Various Sources in Lithuania.</title>
        <authorList>
            <person name="Uljanovas D."/>
            <person name="Golz G."/>
            <person name="Fleischmann S."/>
            <person name="Kudirkiene E."/>
            <person name="Kasetiene N."/>
            <person name="Grineviciene A."/>
            <person name="Tamuleviciene E."/>
            <person name="Aksomaitiene J."/>
            <person name="Alter T."/>
            <person name="Malakauskas M."/>
        </authorList>
    </citation>
    <scope>NUCLEOTIDE SEQUENCE</scope>
    <source>
        <strain evidence="1">RCM39</strain>
    </source>
</reference>
<comment type="caution">
    <text evidence="1">The sequence shown here is derived from an EMBL/GenBank/DDBJ whole genome shotgun (WGS) entry which is preliminary data.</text>
</comment>
<name>A0AAW7PR84_9BACT</name>
<gene>
    <name evidence="1" type="ORF">O8C91_06810</name>
</gene>
<dbReference type="EMBL" id="JAPZDC010000004">
    <property type="protein sequence ID" value="MDN5063904.1"/>
    <property type="molecule type" value="Genomic_DNA"/>
</dbReference>